<comment type="caution">
    <text evidence="1">The sequence shown here is derived from an EMBL/GenBank/DDBJ whole genome shotgun (WGS) entry which is preliminary data.</text>
</comment>
<reference evidence="1 2" key="1">
    <citation type="submission" date="2019-06" db="EMBL/GenBank/DDBJ databases">
        <title>Genome Sequence of the Brown Rot Fungal Pathogen Monilinia fructicola.</title>
        <authorList>
            <person name="De Miccolis Angelini R.M."/>
            <person name="Landi L."/>
            <person name="Abate D."/>
            <person name="Pollastro S."/>
            <person name="Romanazzi G."/>
            <person name="Faretra F."/>
        </authorList>
    </citation>
    <scope>NUCLEOTIDE SEQUENCE [LARGE SCALE GENOMIC DNA]</scope>
    <source>
        <strain evidence="1 2">Mfrc123</strain>
    </source>
</reference>
<accession>A0A5M9JST7</accession>
<sequence length="91" mass="10314">MNDTCFLYDGKSRITGSSQIPRLYVQEKDSTKPPTHLLFIVCLNAQFILDAPVHNANLPFLCRLFPCAKLAPYLIWPPGYIPTRFPQSSSE</sequence>
<proteinExistence type="predicted"/>
<keyword evidence="2" id="KW-1185">Reference proteome</keyword>
<gene>
    <name evidence="1" type="ORF">EYC84_000474</name>
</gene>
<dbReference type="Proteomes" id="UP000322873">
    <property type="component" value="Unassembled WGS sequence"/>
</dbReference>
<name>A0A5M9JST7_MONFR</name>
<organism evidence="1 2">
    <name type="scientific">Monilinia fructicola</name>
    <name type="common">Brown rot fungus</name>
    <name type="synonym">Ciboria fructicola</name>
    <dbReference type="NCBI Taxonomy" id="38448"/>
    <lineage>
        <taxon>Eukaryota</taxon>
        <taxon>Fungi</taxon>
        <taxon>Dikarya</taxon>
        <taxon>Ascomycota</taxon>
        <taxon>Pezizomycotina</taxon>
        <taxon>Leotiomycetes</taxon>
        <taxon>Helotiales</taxon>
        <taxon>Sclerotiniaceae</taxon>
        <taxon>Monilinia</taxon>
    </lineage>
</organism>
<dbReference type="AlphaFoldDB" id="A0A5M9JST7"/>
<dbReference type="EMBL" id="VICG01000006">
    <property type="protein sequence ID" value="KAA8571129.1"/>
    <property type="molecule type" value="Genomic_DNA"/>
</dbReference>
<evidence type="ECO:0000313" key="2">
    <source>
        <dbReference type="Proteomes" id="UP000322873"/>
    </source>
</evidence>
<protein>
    <submittedName>
        <fullName evidence="1">Uncharacterized protein</fullName>
    </submittedName>
</protein>
<evidence type="ECO:0000313" key="1">
    <source>
        <dbReference type="EMBL" id="KAA8571129.1"/>
    </source>
</evidence>